<dbReference type="RefSeq" id="WP_181578919.1">
    <property type="nucleotide sequence ID" value="NZ_CP059399.1"/>
</dbReference>
<dbReference type="Proteomes" id="UP000515512">
    <property type="component" value="Chromosome"/>
</dbReference>
<feature type="domain" description="Bacterial sugar transferase" evidence="2">
    <location>
        <begin position="6"/>
        <end position="123"/>
    </location>
</feature>
<evidence type="ECO:0000259" key="2">
    <source>
        <dbReference type="Pfam" id="PF02397"/>
    </source>
</evidence>
<dbReference type="EMBL" id="CP059399">
    <property type="protein sequence ID" value="QLY27711.1"/>
    <property type="molecule type" value="Genomic_DNA"/>
</dbReference>
<dbReference type="AlphaFoldDB" id="A0A7D6V6N5"/>
<dbReference type="PANTHER" id="PTHR30576:SF0">
    <property type="entry name" value="UNDECAPRENYL-PHOSPHATE N-ACETYLGALACTOSAMINYL 1-PHOSPHATE TRANSFERASE-RELATED"/>
    <property type="match status" value="1"/>
</dbReference>
<gene>
    <name evidence="3" type="ORF">H0264_19795</name>
</gene>
<protein>
    <submittedName>
        <fullName evidence="3">Sugar transferase</fullName>
    </submittedName>
</protein>
<reference evidence="3 4" key="1">
    <citation type="submission" date="2020-07" db="EMBL/GenBank/DDBJ databases">
        <authorList>
            <person name="Zhuang K."/>
            <person name="Ran Y."/>
        </authorList>
    </citation>
    <scope>NUCLEOTIDE SEQUENCE [LARGE SCALE GENOMIC DNA]</scope>
    <source>
        <strain evidence="3 4">WCH-YHL-001</strain>
    </source>
</reference>
<dbReference type="InterPro" id="IPR003362">
    <property type="entry name" value="Bact_transf"/>
</dbReference>
<dbReference type="Pfam" id="PF02397">
    <property type="entry name" value="Bac_transf"/>
    <property type="match status" value="1"/>
</dbReference>
<dbReference type="GO" id="GO:0016780">
    <property type="term" value="F:phosphotransferase activity, for other substituted phosphate groups"/>
    <property type="evidence" value="ECO:0007669"/>
    <property type="project" value="TreeGrafter"/>
</dbReference>
<name>A0A7D6V6N5_9NOCA</name>
<proteinExistence type="inferred from homology"/>
<dbReference type="PANTHER" id="PTHR30576">
    <property type="entry name" value="COLANIC BIOSYNTHESIS UDP-GLUCOSE LIPID CARRIER TRANSFERASE"/>
    <property type="match status" value="1"/>
</dbReference>
<organism evidence="3 4">
    <name type="scientific">Nocardia huaxiensis</name>
    <dbReference type="NCBI Taxonomy" id="2755382"/>
    <lineage>
        <taxon>Bacteria</taxon>
        <taxon>Bacillati</taxon>
        <taxon>Actinomycetota</taxon>
        <taxon>Actinomycetes</taxon>
        <taxon>Mycobacteriales</taxon>
        <taxon>Nocardiaceae</taxon>
        <taxon>Nocardia</taxon>
    </lineage>
</organism>
<evidence type="ECO:0000313" key="4">
    <source>
        <dbReference type="Proteomes" id="UP000515512"/>
    </source>
</evidence>
<keyword evidence="4" id="KW-1185">Reference proteome</keyword>
<evidence type="ECO:0000313" key="3">
    <source>
        <dbReference type="EMBL" id="QLY27711.1"/>
    </source>
</evidence>
<accession>A0A7D6V6N5</accession>
<comment type="similarity">
    <text evidence="1">Belongs to the bacterial sugar transferase family.</text>
</comment>
<evidence type="ECO:0000256" key="1">
    <source>
        <dbReference type="ARBA" id="ARBA00006464"/>
    </source>
</evidence>
<dbReference type="KEGG" id="nhu:H0264_19795"/>
<keyword evidence="3" id="KW-0808">Transferase</keyword>
<sequence>MRPTHRVIDCVLAVLALLLVAPVLAAIALAVKVSSRGPIFEPTDQIGPGGFPFRMLEFRSMYTEVDPHLEALCASDGGNRPLPMRDDPRITPVGRMIRSYGLQRLPHFVNVLRGEMSILGHWPGAV</sequence>